<evidence type="ECO:0000313" key="3">
    <source>
        <dbReference type="Proteomes" id="UP001432027"/>
    </source>
</evidence>
<dbReference type="PANTHER" id="PTHR18867">
    <property type="entry name" value="RAD50"/>
    <property type="match status" value="1"/>
</dbReference>
<dbReference type="EMBL" id="BTSX01000001">
    <property type="protein sequence ID" value="GMS81223.1"/>
    <property type="molecule type" value="Genomic_DNA"/>
</dbReference>
<dbReference type="GO" id="GO:0007004">
    <property type="term" value="P:telomere maintenance via telomerase"/>
    <property type="evidence" value="ECO:0007669"/>
    <property type="project" value="TreeGrafter"/>
</dbReference>
<evidence type="ECO:0000313" key="2">
    <source>
        <dbReference type="EMBL" id="GMS81223.1"/>
    </source>
</evidence>
<sequence length="183" mass="21469">MNEPCDRILRLDEDVVQRAAIKEILQKFYEELRTAEEREREIGVEGPKRYQALQISRGHLQLAERATRATESEAAAAVNKISERRDRLKRTTDELENLTRNMGDIEACRSSLSRCDSRIDQLRTRKAECDHEVTRVGEAQDKRRLLTDQLMLIENRRMLASSEKEVEELSVLENEKREMEQKR</sequence>
<accession>A0AAV5SKL6</accession>
<feature type="coiled-coil region" evidence="1">
    <location>
        <begin position="78"/>
        <end position="108"/>
    </location>
</feature>
<dbReference type="GO" id="GO:0043047">
    <property type="term" value="F:single-stranded telomeric DNA binding"/>
    <property type="evidence" value="ECO:0007669"/>
    <property type="project" value="TreeGrafter"/>
</dbReference>
<dbReference type="GO" id="GO:0000722">
    <property type="term" value="P:telomere maintenance via recombination"/>
    <property type="evidence" value="ECO:0007669"/>
    <property type="project" value="TreeGrafter"/>
</dbReference>
<gene>
    <name evidence="2" type="ORF">PENTCL1PPCAC_3397</name>
</gene>
<dbReference type="GO" id="GO:0006302">
    <property type="term" value="P:double-strand break repair"/>
    <property type="evidence" value="ECO:0007669"/>
    <property type="project" value="TreeGrafter"/>
</dbReference>
<comment type="caution">
    <text evidence="2">The sequence shown here is derived from an EMBL/GenBank/DDBJ whole genome shotgun (WGS) entry which is preliminary data.</text>
</comment>
<reference evidence="2" key="1">
    <citation type="submission" date="2023-10" db="EMBL/GenBank/DDBJ databases">
        <title>Genome assembly of Pristionchus species.</title>
        <authorList>
            <person name="Yoshida K."/>
            <person name="Sommer R.J."/>
        </authorList>
    </citation>
    <scope>NUCLEOTIDE SEQUENCE</scope>
    <source>
        <strain evidence="2">RS0144</strain>
    </source>
</reference>
<dbReference type="Proteomes" id="UP001432027">
    <property type="component" value="Unassembled WGS sequence"/>
</dbReference>
<keyword evidence="1" id="KW-0175">Coiled coil</keyword>
<proteinExistence type="predicted"/>
<name>A0AAV5SKL6_9BILA</name>
<evidence type="ECO:0000256" key="1">
    <source>
        <dbReference type="SAM" id="Coils"/>
    </source>
</evidence>
<dbReference type="GO" id="GO:0051880">
    <property type="term" value="F:G-quadruplex DNA binding"/>
    <property type="evidence" value="ECO:0007669"/>
    <property type="project" value="TreeGrafter"/>
</dbReference>
<keyword evidence="3" id="KW-1185">Reference proteome</keyword>
<dbReference type="GO" id="GO:0003691">
    <property type="term" value="F:double-stranded telomeric DNA binding"/>
    <property type="evidence" value="ECO:0007669"/>
    <property type="project" value="TreeGrafter"/>
</dbReference>
<dbReference type="AlphaFoldDB" id="A0AAV5SKL6"/>
<dbReference type="GO" id="GO:0070192">
    <property type="term" value="P:chromosome organization involved in meiotic cell cycle"/>
    <property type="evidence" value="ECO:0007669"/>
    <property type="project" value="TreeGrafter"/>
</dbReference>
<dbReference type="GO" id="GO:0000794">
    <property type="term" value="C:condensed nuclear chromosome"/>
    <property type="evidence" value="ECO:0007669"/>
    <property type="project" value="TreeGrafter"/>
</dbReference>
<protein>
    <submittedName>
        <fullName evidence="2">Uncharacterized protein</fullName>
    </submittedName>
</protein>
<dbReference type="GO" id="GO:0030870">
    <property type="term" value="C:Mre11 complex"/>
    <property type="evidence" value="ECO:0007669"/>
    <property type="project" value="TreeGrafter"/>
</dbReference>
<dbReference type="PANTHER" id="PTHR18867:SF12">
    <property type="entry name" value="DNA REPAIR PROTEIN RAD50"/>
    <property type="match status" value="1"/>
</dbReference>
<organism evidence="2 3">
    <name type="scientific">Pristionchus entomophagus</name>
    <dbReference type="NCBI Taxonomy" id="358040"/>
    <lineage>
        <taxon>Eukaryota</taxon>
        <taxon>Metazoa</taxon>
        <taxon>Ecdysozoa</taxon>
        <taxon>Nematoda</taxon>
        <taxon>Chromadorea</taxon>
        <taxon>Rhabditida</taxon>
        <taxon>Rhabditina</taxon>
        <taxon>Diplogasteromorpha</taxon>
        <taxon>Diplogasteroidea</taxon>
        <taxon>Neodiplogasteridae</taxon>
        <taxon>Pristionchus</taxon>
    </lineage>
</organism>